<dbReference type="STRING" id="3880.G7LIM4"/>
<evidence type="ECO:0000313" key="3">
    <source>
        <dbReference type="Proteomes" id="UP000002051"/>
    </source>
</evidence>
<sequence>MDVGQANWHKACFCQQRLVIGFRKCLKKYAGGEVEWRGKYDGALPLAPPREQLMDRNFNLVDSSVVGSLAYLGFFNLVDSSVVGSRTL</sequence>
<proteinExistence type="predicted"/>
<reference evidence="1 2" key="2">
    <citation type="journal article" date="2014" name="BMC Genomics">
        <title>An improved genome release (version Mt4.0) for the model legume Medicago truncatula.</title>
        <authorList>
            <person name="Tang H."/>
            <person name="Krishnakumar V."/>
            <person name="Bidwell S."/>
            <person name="Rosen B."/>
            <person name="Chan A."/>
            <person name="Zhou S."/>
            <person name="Gentzbittel L."/>
            <person name="Childs K.L."/>
            <person name="Yandell M."/>
            <person name="Gundlach H."/>
            <person name="Mayer K.F."/>
            <person name="Schwartz D.C."/>
            <person name="Town C.D."/>
        </authorList>
    </citation>
    <scope>GENOME REANNOTATION</scope>
    <source>
        <strain evidence="2">cv. Jemalong A17</strain>
    </source>
</reference>
<evidence type="ECO:0000313" key="2">
    <source>
        <dbReference type="EnsemblPlants" id="AET04199"/>
    </source>
</evidence>
<dbReference type="EMBL" id="CM001224">
    <property type="protein sequence ID" value="AET04199.1"/>
    <property type="molecule type" value="Genomic_DNA"/>
</dbReference>
<accession>G7LIM4</accession>
<name>G7LIM4_MEDTR</name>
<reference evidence="2" key="3">
    <citation type="submission" date="2015-04" db="UniProtKB">
        <authorList>
            <consortium name="EnsemblPlants"/>
        </authorList>
    </citation>
    <scope>IDENTIFICATION</scope>
    <source>
        <strain evidence="2">cv. Jemalong A17</strain>
    </source>
</reference>
<evidence type="ECO:0000313" key="1">
    <source>
        <dbReference type="EMBL" id="AET04199.1"/>
    </source>
</evidence>
<dbReference type="EnsemblPlants" id="AET04199">
    <property type="protein sequence ID" value="AET04199"/>
    <property type="gene ID" value="MTR_8g085810"/>
</dbReference>
<dbReference type="PaxDb" id="3880-AET04199"/>
<protein>
    <submittedName>
        <fullName evidence="1">Protochlorophyllide-dependent translocon component 52, putative</fullName>
    </submittedName>
</protein>
<reference evidence="1 2" key="1">
    <citation type="journal article" date="2011" name="Nature">
        <title>The Medicago genome provides insight into the evolution of rhizobial symbioses.</title>
        <authorList>
            <person name="Young N.D."/>
            <person name="Debelle F."/>
            <person name="Oldroyd G.E."/>
            <person name="Geurts R."/>
            <person name="Cannon S.B."/>
            <person name="Udvardi M.K."/>
            <person name="Benedito V.A."/>
            <person name="Mayer K.F."/>
            <person name="Gouzy J."/>
            <person name="Schoof H."/>
            <person name="Van de Peer Y."/>
            <person name="Proost S."/>
            <person name="Cook D.R."/>
            <person name="Meyers B.C."/>
            <person name="Spannagl M."/>
            <person name="Cheung F."/>
            <person name="De Mita S."/>
            <person name="Krishnakumar V."/>
            <person name="Gundlach H."/>
            <person name="Zhou S."/>
            <person name="Mudge J."/>
            <person name="Bharti A.K."/>
            <person name="Murray J.D."/>
            <person name="Naoumkina M.A."/>
            <person name="Rosen B."/>
            <person name="Silverstein K.A."/>
            <person name="Tang H."/>
            <person name="Rombauts S."/>
            <person name="Zhao P.X."/>
            <person name="Zhou P."/>
            <person name="Barbe V."/>
            <person name="Bardou P."/>
            <person name="Bechner M."/>
            <person name="Bellec A."/>
            <person name="Berger A."/>
            <person name="Berges H."/>
            <person name="Bidwell S."/>
            <person name="Bisseling T."/>
            <person name="Choisne N."/>
            <person name="Couloux A."/>
            <person name="Denny R."/>
            <person name="Deshpande S."/>
            <person name="Dai X."/>
            <person name="Doyle J.J."/>
            <person name="Dudez A.M."/>
            <person name="Farmer A.D."/>
            <person name="Fouteau S."/>
            <person name="Franken C."/>
            <person name="Gibelin C."/>
            <person name="Gish J."/>
            <person name="Goldstein S."/>
            <person name="Gonzalez A.J."/>
            <person name="Green P.J."/>
            <person name="Hallab A."/>
            <person name="Hartog M."/>
            <person name="Hua A."/>
            <person name="Humphray S.J."/>
            <person name="Jeong D.H."/>
            <person name="Jing Y."/>
            <person name="Jocker A."/>
            <person name="Kenton S.M."/>
            <person name="Kim D.J."/>
            <person name="Klee K."/>
            <person name="Lai H."/>
            <person name="Lang C."/>
            <person name="Lin S."/>
            <person name="Macmil S.L."/>
            <person name="Magdelenat G."/>
            <person name="Matthews L."/>
            <person name="McCorrison J."/>
            <person name="Monaghan E.L."/>
            <person name="Mun J.H."/>
            <person name="Najar F.Z."/>
            <person name="Nicholson C."/>
            <person name="Noirot C."/>
            <person name="O'Bleness M."/>
            <person name="Paule C.R."/>
            <person name="Poulain J."/>
            <person name="Prion F."/>
            <person name="Qin B."/>
            <person name="Qu C."/>
            <person name="Retzel E.F."/>
            <person name="Riddle C."/>
            <person name="Sallet E."/>
            <person name="Samain S."/>
            <person name="Samson N."/>
            <person name="Sanders I."/>
            <person name="Saurat O."/>
            <person name="Scarpelli C."/>
            <person name="Schiex T."/>
            <person name="Segurens B."/>
            <person name="Severin A.J."/>
            <person name="Sherrier D.J."/>
            <person name="Shi R."/>
            <person name="Sims S."/>
            <person name="Singer S.R."/>
            <person name="Sinharoy S."/>
            <person name="Sterck L."/>
            <person name="Viollet A."/>
            <person name="Wang B.B."/>
            <person name="Wang K."/>
            <person name="Wang M."/>
            <person name="Wang X."/>
            <person name="Warfsmann J."/>
            <person name="Weissenbach J."/>
            <person name="White D.D."/>
            <person name="White J.D."/>
            <person name="Wiley G.B."/>
            <person name="Wincker P."/>
            <person name="Xing Y."/>
            <person name="Yang L."/>
            <person name="Yao Z."/>
            <person name="Ying F."/>
            <person name="Zhai J."/>
            <person name="Zhou L."/>
            <person name="Zuber A."/>
            <person name="Denarie J."/>
            <person name="Dixon R.A."/>
            <person name="May G.D."/>
            <person name="Schwartz D.C."/>
            <person name="Rogers J."/>
            <person name="Quetier F."/>
            <person name="Town C.D."/>
            <person name="Roe B.A."/>
        </authorList>
    </citation>
    <scope>NUCLEOTIDE SEQUENCE [LARGE SCALE GENOMIC DNA]</scope>
    <source>
        <strain evidence="1">A17</strain>
        <strain evidence="2">cv. Jemalong A17</strain>
    </source>
</reference>
<dbReference type="HOGENOM" id="CLU_2472530_0_0_1"/>
<dbReference type="AlphaFoldDB" id="G7LIM4"/>
<keyword evidence="3" id="KW-1185">Reference proteome</keyword>
<gene>
    <name evidence="1" type="ordered locus">MTR_8g085810</name>
</gene>
<organism evidence="1 3">
    <name type="scientific">Medicago truncatula</name>
    <name type="common">Barrel medic</name>
    <name type="synonym">Medicago tribuloides</name>
    <dbReference type="NCBI Taxonomy" id="3880"/>
    <lineage>
        <taxon>Eukaryota</taxon>
        <taxon>Viridiplantae</taxon>
        <taxon>Streptophyta</taxon>
        <taxon>Embryophyta</taxon>
        <taxon>Tracheophyta</taxon>
        <taxon>Spermatophyta</taxon>
        <taxon>Magnoliopsida</taxon>
        <taxon>eudicotyledons</taxon>
        <taxon>Gunneridae</taxon>
        <taxon>Pentapetalae</taxon>
        <taxon>rosids</taxon>
        <taxon>fabids</taxon>
        <taxon>Fabales</taxon>
        <taxon>Fabaceae</taxon>
        <taxon>Papilionoideae</taxon>
        <taxon>50 kb inversion clade</taxon>
        <taxon>NPAAA clade</taxon>
        <taxon>Hologalegina</taxon>
        <taxon>IRL clade</taxon>
        <taxon>Trifolieae</taxon>
        <taxon>Medicago</taxon>
    </lineage>
</organism>
<dbReference type="Proteomes" id="UP000002051">
    <property type="component" value="Chromosome 8"/>
</dbReference>